<dbReference type="Gene3D" id="3.40.50.1010">
    <property type="entry name" value="5'-nuclease"/>
    <property type="match status" value="1"/>
</dbReference>
<evidence type="ECO:0000256" key="5">
    <source>
        <dbReference type="ARBA" id="ARBA00022801"/>
    </source>
</evidence>
<dbReference type="SUPFAM" id="SSF88723">
    <property type="entry name" value="PIN domain-like"/>
    <property type="match status" value="1"/>
</dbReference>
<dbReference type="RefSeq" id="WP_194053622.1">
    <property type="nucleotide sequence ID" value="NZ_CP080598.1"/>
</dbReference>
<keyword evidence="11" id="KW-1185">Reference proteome</keyword>
<dbReference type="EC" id="3.1.-.-" evidence="8"/>
<gene>
    <name evidence="8" type="primary">vapC</name>
    <name evidence="10" type="ORF">K2F26_12065</name>
</gene>
<evidence type="ECO:0000259" key="9">
    <source>
        <dbReference type="Pfam" id="PF01850"/>
    </source>
</evidence>
<feature type="domain" description="PIN" evidence="9">
    <location>
        <begin position="3"/>
        <end position="124"/>
    </location>
</feature>
<keyword evidence="8" id="KW-0800">Toxin</keyword>
<keyword evidence="3 8" id="KW-0540">Nuclease</keyword>
<sequence>MAYLLDTNIVTAIIKRNPKITTKLEIATRHQQKLFISGMTYYEIQRGLLAINATRKLIDFEKLSHEYTILLLDDMAIFKKASEIYADLKQRGLPIQDADIFIAATAIIHDLTLVSHDSDLSRITGLKLENWL</sequence>
<keyword evidence="4 8" id="KW-0479">Metal-binding</keyword>
<dbReference type="PANTHER" id="PTHR33653:SF1">
    <property type="entry name" value="RIBONUCLEASE VAPC2"/>
    <property type="match status" value="1"/>
</dbReference>
<comment type="function">
    <text evidence="8">Toxic component of a toxin-antitoxin (TA) system. An RNase.</text>
</comment>
<keyword evidence="2 8" id="KW-1277">Toxin-antitoxin system</keyword>
<organism evidence="10 11">
    <name type="scientific">Sphaerospermopsis torques-reginae ITEP-024</name>
    <dbReference type="NCBI Taxonomy" id="984208"/>
    <lineage>
        <taxon>Bacteria</taxon>
        <taxon>Bacillati</taxon>
        <taxon>Cyanobacteriota</taxon>
        <taxon>Cyanophyceae</taxon>
        <taxon>Nostocales</taxon>
        <taxon>Aphanizomenonaceae</taxon>
        <taxon>Sphaerospermopsis</taxon>
        <taxon>Sphaerospermopsis torques-reginae</taxon>
    </lineage>
</organism>
<dbReference type="HAMAP" id="MF_00265">
    <property type="entry name" value="VapC_Nob1"/>
    <property type="match status" value="1"/>
</dbReference>
<dbReference type="InterPro" id="IPR022907">
    <property type="entry name" value="VapC_family"/>
</dbReference>
<evidence type="ECO:0000313" key="11">
    <source>
        <dbReference type="Proteomes" id="UP000826540"/>
    </source>
</evidence>
<protein>
    <recommendedName>
        <fullName evidence="8">Ribonuclease VapC</fullName>
        <shortName evidence="8">RNase VapC</shortName>
        <ecNumber evidence="8">3.1.-.-</ecNumber>
    </recommendedName>
    <alternativeName>
        <fullName evidence="8">Toxin VapC</fullName>
    </alternativeName>
</protein>
<evidence type="ECO:0000256" key="6">
    <source>
        <dbReference type="ARBA" id="ARBA00022842"/>
    </source>
</evidence>
<dbReference type="InterPro" id="IPR002716">
    <property type="entry name" value="PIN_dom"/>
</dbReference>
<evidence type="ECO:0000256" key="4">
    <source>
        <dbReference type="ARBA" id="ARBA00022723"/>
    </source>
</evidence>
<dbReference type="PANTHER" id="PTHR33653">
    <property type="entry name" value="RIBONUCLEASE VAPC2"/>
    <property type="match status" value="1"/>
</dbReference>
<dbReference type="Proteomes" id="UP000826540">
    <property type="component" value="Chromosome"/>
</dbReference>
<dbReference type="InterPro" id="IPR029060">
    <property type="entry name" value="PIN-like_dom_sf"/>
</dbReference>
<evidence type="ECO:0000256" key="7">
    <source>
        <dbReference type="ARBA" id="ARBA00038093"/>
    </source>
</evidence>
<evidence type="ECO:0000256" key="3">
    <source>
        <dbReference type="ARBA" id="ARBA00022722"/>
    </source>
</evidence>
<name>A0ABX8X5N2_9CYAN</name>
<comment type="similarity">
    <text evidence="7 8">Belongs to the PINc/VapC protein family.</text>
</comment>
<evidence type="ECO:0000256" key="8">
    <source>
        <dbReference type="HAMAP-Rule" id="MF_00265"/>
    </source>
</evidence>
<accession>A0ABX8X5N2</accession>
<proteinExistence type="inferred from homology"/>
<dbReference type="InterPro" id="IPR050556">
    <property type="entry name" value="Type_II_TA_system_RNase"/>
</dbReference>
<comment type="cofactor">
    <cofactor evidence="1 8">
        <name>Mg(2+)</name>
        <dbReference type="ChEBI" id="CHEBI:18420"/>
    </cofactor>
</comment>
<evidence type="ECO:0000256" key="1">
    <source>
        <dbReference type="ARBA" id="ARBA00001946"/>
    </source>
</evidence>
<evidence type="ECO:0000256" key="2">
    <source>
        <dbReference type="ARBA" id="ARBA00022649"/>
    </source>
</evidence>
<feature type="binding site" evidence="8">
    <location>
        <position position="99"/>
    </location>
    <ligand>
        <name>Mg(2+)</name>
        <dbReference type="ChEBI" id="CHEBI:18420"/>
    </ligand>
</feature>
<evidence type="ECO:0000313" key="10">
    <source>
        <dbReference type="EMBL" id="QYX33966.1"/>
    </source>
</evidence>
<keyword evidence="5 8" id="KW-0378">Hydrolase</keyword>
<dbReference type="Pfam" id="PF01850">
    <property type="entry name" value="PIN"/>
    <property type="match status" value="1"/>
</dbReference>
<feature type="binding site" evidence="8">
    <location>
        <position position="6"/>
    </location>
    <ligand>
        <name>Mg(2+)</name>
        <dbReference type="ChEBI" id="CHEBI:18420"/>
    </ligand>
</feature>
<keyword evidence="6 8" id="KW-0460">Magnesium</keyword>
<dbReference type="EMBL" id="CP080598">
    <property type="protein sequence ID" value="QYX33966.1"/>
    <property type="molecule type" value="Genomic_DNA"/>
</dbReference>
<reference evidence="10 11" key="1">
    <citation type="journal article" date="2022" name="J. Am. Chem. Soc.">
        <title>Biosynthesis of Guanitoxin Enables Global Environmental Detection in Freshwater Cyanobacteria.</title>
        <authorList>
            <person name="Lima S.T."/>
            <person name="Fallon T.R."/>
            <person name="Cordoza J.L."/>
            <person name="Chekan J.R."/>
            <person name="Delbaje E."/>
            <person name="Hopiavuori A.R."/>
            <person name="Alvarenga D.O."/>
            <person name="Wood S.M."/>
            <person name="Luhavaya H."/>
            <person name="Baumgartner J.T."/>
            <person name="Dorr F.A."/>
            <person name="Etchegaray A."/>
            <person name="Pinto E."/>
            <person name="McKinnie S.M.K."/>
            <person name="Fiore M.F."/>
            <person name="Moore B.S."/>
        </authorList>
    </citation>
    <scope>NUCLEOTIDE SEQUENCE [LARGE SCALE GENOMIC DNA]</scope>
    <source>
        <strain evidence="10 11">ITEP-024</strain>
    </source>
</reference>
<dbReference type="CDD" id="cd18744">
    <property type="entry name" value="PIN_VapC4-5_FitB-like"/>
    <property type="match status" value="1"/>
</dbReference>